<dbReference type="OrthoDB" id="9770036at2"/>
<evidence type="ECO:0000256" key="2">
    <source>
        <dbReference type="ARBA" id="ARBA00005236"/>
    </source>
</evidence>
<dbReference type="InterPro" id="IPR051447">
    <property type="entry name" value="Lipoprotein-release_system"/>
</dbReference>
<evidence type="ECO:0000259" key="9">
    <source>
        <dbReference type="Pfam" id="PF12704"/>
    </source>
</evidence>
<keyword evidence="4 7" id="KW-0812">Transmembrane</keyword>
<keyword evidence="3" id="KW-1003">Cell membrane</keyword>
<feature type="domain" description="ABC3 transporter permease C-terminal" evidence="8">
    <location>
        <begin position="271"/>
        <end position="399"/>
    </location>
</feature>
<sequence>MYLMWLGYRNVLRNRRRSILMLFGLSIGTALLIFGMGWVRGYFTTVYRNIIDFDTGHIQVYHPTFLEEEVRTPLEYSIEDYHEWRSRLASLPGVAVTAGRIEVPARLSWRGRQVYVRLRGIDPPEEARLTTIEGAVVEGAFLEGVSGLLLGKELADRLGVGVGDPIAVRVMDRYGVENVDVFPVQGLFSFGYPVMDRNMAFMDLESLQRLLDIGDGVTHLVIRLESSLPLEKGFLLVSSTLEGTPYRAYRWEEFAKALVAAVQADSGSFVVFLVILFILTGANILNSFSMSVYERTREFATLRAIGMRRATLQGMILSEASVLAVAGTILGWILSAGVVWYLSTQGLDVSKYLPSDLPMPFGTRFYGDYRWYDFLIAGGFTFLLSWLAAVLPSRRASRLVIAEALREVR</sequence>
<dbReference type="Pfam" id="PF02687">
    <property type="entry name" value="FtsX"/>
    <property type="match status" value="1"/>
</dbReference>
<evidence type="ECO:0000256" key="5">
    <source>
        <dbReference type="ARBA" id="ARBA00022989"/>
    </source>
</evidence>
<keyword evidence="11" id="KW-1185">Reference proteome</keyword>
<dbReference type="PANTHER" id="PTHR30489:SF0">
    <property type="entry name" value="LIPOPROTEIN-RELEASING SYSTEM TRANSMEMBRANE PROTEIN LOLE"/>
    <property type="match status" value="1"/>
</dbReference>
<keyword evidence="6 7" id="KW-0472">Membrane</keyword>
<dbReference type="STRING" id="869211.Spith_2284"/>
<feature type="domain" description="MacB-like periplasmic core" evidence="9">
    <location>
        <begin position="18"/>
        <end position="227"/>
    </location>
</feature>
<name>G0GG63_WINT7</name>
<evidence type="ECO:0000313" key="11">
    <source>
        <dbReference type="Proteomes" id="UP000007254"/>
    </source>
</evidence>
<evidence type="ECO:0000256" key="4">
    <source>
        <dbReference type="ARBA" id="ARBA00022692"/>
    </source>
</evidence>
<dbReference type="GO" id="GO:0044874">
    <property type="term" value="P:lipoprotein localization to outer membrane"/>
    <property type="evidence" value="ECO:0007669"/>
    <property type="project" value="TreeGrafter"/>
</dbReference>
<dbReference type="KEGG" id="stq:Spith_2284"/>
<feature type="transmembrane region" description="Helical" evidence="7">
    <location>
        <begin position="314"/>
        <end position="342"/>
    </location>
</feature>
<evidence type="ECO:0000256" key="3">
    <source>
        <dbReference type="ARBA" id="ARBA00022475"/>
    </source>
</evidence>
<feature type="transmembrane region" description="Helical" evidence="7">
    <location>
        <begin position="371"/>
        <end position="391"/>
    </location>
</feature>
<keyword evidence="5 7" id="KW-1133">Transmembrane helix</keyword>
<comment type="subcellular location">
    <subcellularLocation>
        <location evidence="1">Cell membrane</location>
        <topology evidence="1">Multi-pass membrane protein</topology>
    </subcellularLocation>
</comment>
<proteinExistence type="inferred from homology"/>
<feature type="transmembrane region" description="Helical" evidence="7">
    <location>
        <begin position="269"/>
        <end position="293"/>
    </location>
</feature>
<dbReference type="AlphaFoldDB" id="G0GG63"/>
<evidence type="ECO:0000256" key="6">
    <source>
        <dbReference type="ARBA" id="ARBA00023136"/>
    </source>
</evidence>
<dbReference type="PANTHER" id="PTHR30489">
    <property type="entry name" value="LIPOPROTEIN-RELEASING SYSTEM TRANSMEMBRANE PROTEIN LOLE"/>
    <property type="match status" value="1"/>
</dbReference>
<protein>
    <recommendedName>
        <fullName evidence="12">ABC transporter permease</fullName>
    </recommendedName>
</protein>
<dbReference type="InterPro" id="IPR025857">
    <property type="entry name" value="MacB_PCD"/>
</dbReference>
<evidence type="ECO:0000256" key="7">
    <source>
        <dbReference type="SAM" id="Phobius"/>
    </source>
</evidence>
<feature type="transmembrane region" description="Helical" evidence="7">
    <location>
        <begin position="20"/>
        <end position="39"/>
    </location>
</feature>
<evidence type="ECO:0000259" key="8">
    <source>
        <dbReference type="Pfam" id="PF02687"/>
    </source>
</evidence>
<dbReference type="EMBL" id="CP002903">
    <property type="protein sequence ID" value="AEJ62539.1"/>
    <property type="molecule type" value="Genomic_DNA"/>
</dbReference>
<evidence type="ECO:0000313" key="10">
    <source>
        <dbReference type="EMBL" id="AEJ62539.1"/>
    </source>
</evidence>
<dbReference type="GO" id="GO:0098797">
    <property type="term" value="C:plasma membrane protein complex"/>
    <property type="evidence" value="ECO:0007669"/>
    <property type="project" value="TreeGrafter"/>
</dbReference>
<evidence type="ECO:0008006" key="12">
    <source>
        <dbReference type="Google" id="ProtNLM"/>
    </source>
</evidence>
<evidence type="ECO:0000256" key="1">
    <source>
        <dbReference type="ARBA" id="ARBA00004651"/>
    </source>
</evidence>
<dbReference type="InterPro" id="IPR003838">
    <property type="entry name" value="ABC3_permease_C"/>
</dbReference>
<dbReference type="Pfam" id="PF12704">
    <property type="entry name" value="MacB_PCD"/>
    <property type="match status" value="1"/>
</dbReference>
<accession>G0GG63</accession>
<dbReference type="Proteomes" id="UP000007254">
    <property type="component" value="Chromosome"/>
</dbReference>
<organism evidence="10 11">
    <name type="scientific">Winmispira thermophila (strain ATCC 700085 / DSM 6578 / Z-1203)</name>
    <name type="common">Spirochaeta thermophila</name>
    <dbReference type="NCBI Taxonomy" id="869211"/>
    <lineage>
        <taxon>Bacteria</taxon>
        <taxon>Pseudomonadati</taxon>
        <taxon>Spirochaetota</taxon>
        <taxon>Spirochaetia</taxon>
        <taxon>Winmispirales</taxon>
        <taxon>Winmispiraceae</taxon>
        <taxon>Winmispira</taxon>
    </lineage>
</organism>
<dbReference type="RefSeq" id="WP_014625841.1">
    <property type="nucleotide sequence ID" value="NC_017583.1"/>
</dbReference>
<reference evidence="10 11" key="1">
    <citation type="submission" date="2011-06" db="EMBL/GenBank/DDBJ databases">
        <title>The complete genome of Spirochaeta thermophila DSM 6578.</title>
        <authorList>
            <consortium name="US DOE Joint Genome Institute (JGI-PGF)"/>
            <person name="Lucas S."/>
            <person name="Lapidus A."/>
            <person name="Bruce D."/>
            <person name="Goodwin L."/>
            <person name="Pitluck S."/>
            <person name="Peters L."/>
            <person name="Kyrpides N."/>
            <person name="Mavromatis K."/>
            <person name="Ivanova N."/>
            <person name="Mikailova N."/>
            <person name="Pagani I."/>
            <person name="Chertkov O."/>
            <person name="Detter J.C."/>
            <person name="Tapia R."/>
            <person name="Han C."/>
            <person name="Land M."/>
            <person name="Hauser L."/>
            <person name="Markowitz V."/>
            <person name="Cheng J.-F."/>
            <person name="Hugenholtz P."/>
            <person name="Woyke T."/>
            <person name="Wu D."/>
            <person name="Spring S."/>
            <person name="Merkhoffer B."/>
            <person name="Schneider S."/>
            <person name="Klenk H.-P."/>
            <person name="Eisen J.A."/>
        </authorList>
    </citation>
    <scope>NUCLEOTIDE SEQUENCE [LARGE SCALE GENOMIC DNA]</scope>
    <source>
        <strain evidence="11">ATCC 700085 / DSM 6578 / Z-1203</strain>
    </source>
</reference>
<comment type="similarity">
    <text evidence="2">Belongs to the ABC-4 integral membrane protein family. LolC/E subfamily.</text>
</comment>
<gene>
    <name evidence="10" type="ordered locus">Spith_2284</name>
</gene>
<dbReference type="HOGENOM" id="CLU_675485_0_0_12"/>